<proteinExistence type="predicted"/>
<name>A0A3P5WPC5_9BACL</name>
<keyword evidence="2" id="KW-1185">Reference proteome</keyword>
<dbReference type="OrthoDB" id="2885943at2"/>
<dbReference type="AlphaFoldDB" id="A0A3P5WPC5"/>
<dbReference type="Proteomes" id="UP000270468">
    <property type="component" value="Unassembled WGS sequence"/>
</dbReference>
<evidence type="ECO:0000313" key="2">
    <source>
        <dbReference type="Proteomes" id="UP000270468"/>
    </source>
</evidence>
<reference evidence="1 2" key="1">
    <citation type="submission" date="2018-11" db="EMBL/GenBank/DDBJ databases">
        <authorList>
            <person name="Criscuolo A."/>
        </authorList>
    </citation>
    <scope>NUCLEOTIDE SEQUENCE [LARGE SCALE GENOMIC DNA]</scope>
    <source>
        <strain evidence="1">ATB-66</strain>
    </source>
</reference>
<evidence type="ECO:0000313" key="1">
    <source>
        <dbReference type="EMBL" id="VDC21100.1"/>
    </source>
</evidence>
<accession>A0A3P5WPC5</accession>
<protein>
    <submittedName>
        <fullName evidence="1">Uncharacterized protein</fullName>
    </submittedName>
</protein>
<dbReference type="EMBL" id="UXAV01000019">
    <property type="protein sequence ID" value="VDC21100.1"/>
    <property type="molecule type" value="Genomic_DNA"/>
</dbReference>
<dbReference type="RefSeq" id="WP_124069011.1">
    <property type="nucleotide sequence ID" value="NZ_CBCRXF010000012.1"/>
</dbReference>
<sequence length="80" mass="9204">MKFVQLENEELANAVATGDAFIQIGNRKFMLFEIEEASQTGNYEVVDSEEKLLLQEAMNNYNPPVSKQEILKRLARIKKQ</sequence>
<gene>
    <name evidence="1" type="ORF">FILTAD_00574</name>
</gene>
<organism evidence="1 2">
    <name type="scientific">Filibacter tadaridae</name>
    <dbReference type="NCBI Taxonomy" id="2483811"/>
    <lineage>
        <taxon>Bacteria</taxon>
        <taxon>Bacillati</taxon>
        <taxon>Bacillota</taxon>
        <taxon>Bacilli</taxon>
        <taxon>Bacillales</taxon>
        <taxon>Caryophanaceae</taxon>
        <taxon>Filibacter</taxon>
    </lineage>
</organism>